<name>A0A9Q8Z5N2_CURCL</name>
<dbReference type="InterPro" id="IPR011042">
    <property type="entry name" value="6-blade_b-propeller_TolB-like"/>
</dbReference>
<feature type="chain" id="PRO_5040168459" description="Cellobiose dehydrogenase" evidence="2">
    <location>
        <begin position="20"/>
        <end position="686"/>
    </location>
</feature>
<protein>
    <recommendedName>
        <fullName evidence="7">Cellobiose dehydrogenase</fullName>
    </recommendedName>
</protein>
<dbReference type="InterPro" id="IPR011041">
    <property type="entry name" value="Quinoprot_gluc/sorb_DH_b-prop"/>
</dbReference>
<accession>A0A9Q8Z5N2</accession>
<feature type="compositionally biased region" description="Polar residues" evidence="1">
    <location>
        <begin position="231"/>
        <end position="247"/>
    </location>
</feature>
<dbReference type="Gene3D" id="2.120.10.30">
    <property type="entry name" value="TolB, C-terminal domain"/>
    <property type="match status" value="1"/>
</dbReference>
<evidence type="ECO:0000259" key="3">
    <source>
        <dbReference type="Pfam" id="PF16010"/>
    </source>
</evidence>
<dbReference type="OrthoDB" id="507128at2759"/>
<dbReference type="AlphaFoldDB" id="A0A9Q8Z5N2"/>
<dbReference type="Pfam" id="PF22807">
    <property type="entry name" value="TrAA12"/>
    <property type="match status" value="1"/>
</dbReference>
<feature type="domain" description="Cellobiose dehydrogenase-like cytochrome" evidence="3">
    <location>
        <begin position="25"/>
        <end position="203"/>
    </location>
</feature>
<proteinExistence type="predicted"/>
<evidence type="ECO:0008006" key="7">
    <source>
        <dbReference type="Google" id="ProtNLM"/>
    </source>
</evidence>
<dbReference type="PANTHER" id="PTHR47797">
    <property type="entry name" value="DEHYDROGENASE, PUTATIVE (AFU_ORTHOLOGUE AFUA_8G05805)-RELATED"/>
    <property type="match status" value="1"/>
</dbReference>
<evidence type="ECO:0000256" key="2">
    <source>
        <dbReference type="SAM" id="SignalP"/>
    </source>
</evidence>
<reference evidence="5" key="1">
    <citation type="submission" date="2021-12" db="EMBL/GenBank/DDBJ databases">
        <title>Curvularia clavata genome.</title>
        <authorList>
            <person name="Cao Y."/>
        </authorList>
    </citation>
    <scope>NUCLEOTIDE SEQUENCE</scope>
    <source>
        <strain evidence="5">Yc1106</strain>
    </source>
</reference>
<dbReference type="InterPro" id="IPR054539">
    <property type="entry name" value="Beta-prop_PDH"/>
</dbReference>
<dbReference type="PANTHER" id="PTHR47797:SF5">
    <property type="entry name" value="CELLOBIOSE DEHYDROGENASE CYTOCHROME DOMAIN-CONTAINING PROTEIN"/>
    <property type="match status" value="1"/>
</dbReference>
<evidence type="ECO:0000256" key="1">
    <source>
        <dbReference type="SAM" id="MobiDB-lite"/>
    </source>
</evidence>
<sequence length="686" mass="73387">MKVSVLHLGLSFFTTLAHGQSSERYCDPETTICYSSWTGTNGVTFRIALPAAVSAPFDTVLNIISPIANGWVGFSWGSTMPYVPLTMGWVNAASKTSIYSSRMALGLSLPQPYADAEYTYVKGTGYNATHWTLTVRCKGCSQWLNVDGKTVSIDANASAQKFAYGLSSKAPAQPANNRSTFNVHSSFGHFKVNLTQGHNLDFDSLIASNLISDVPPVASSAPVPTSASTVRPTSMGTSAIPSTSSGPVPTDVPTSCDGVASLAFPLYTAKGWKATKVAGGLTQPRSLIFDSAGNLLMVQNGVGVTVHKVSSNGCLEPGKTLIAQRNLNHGMVLSQDSKTLYASSATTVFAWAYDAATMSVSANATTIVTGMDSGGHVTRSLSIPPKHPNLLLVSHGSNDNLDYGSLDIKTGRSCIKVFDTTTVPPSGYDYATTGQQLGYGLRNSVGLAYDASSNLWALENSADELYRTIDSISTDIHNDNPADELNYIGDPSQENKNWYGYPTCFTVYSPSVIPGQNFTIGDQFVLEPNATFTDATCEERSIAPRLALPAHSTPLDAKFNGNFSSLYVTLHGSWNRNPPVGFKVIEVPFNQGAKGFGPAAVGNATEVWEDVLWNESVEKCSTTSCFRPVGMAVDARGRIYVSSDSPAEGEVVLLEREYVVSRLGILLSTVKGRQERVYSDRLSIDL</sequence>
<feature type="compositionally biased region" description="Low complexity" evidence="1">
    <location>
        <begin position="221"/>
        <end position="230"/>
    </location>
</feature>
<feature type="signal peptide" evidence="2">
    <location>
        <begin position="1"/>
        <end position="19"/>
    </location>
</feature>
<keyword evidence="2" id="KW-0732">Signal</keyword>
<gene>
    <name evidence="5" type="ORF">yc1106_04070</name>
</gene>
<dbReference type="EMBL" id="CP089276">
    <property type="protein sequence ID" value="USP76796.1"/>
    <property type="molecule type" value="Genomic_DNA"/>
</dbReference>
<dbReference type="InterPro" id="IPR015920">
    <property type="entry name" value="Cellobiose_DH-like_cyt"/>
</dbReference>
<evidence type="ECO:0000259" key="4">
    <source>
        <dbReference type="Pfam" id="PF22807"/>
    </source>
</evidence>
<dbReference type="CDD" id="cd09630">
    <property type="entry name" value="CDH_like_cytochrome"/>
    <property type="match status" value="1"/>
</dbReference>
<dbReference type="SUPFAM" id="SSF50952">
    <property type="entry name" value="Soluble quinoprotein glucose dehydrogenase"/>
    <property type="match status" value="1"/>
</dbReference>
<organism evidence="5 6">
    <name type="scientific">Curvularia clavata</name>
    <dbReference type="NCBI Taxonomy" id="95742"/>
    <lineage>
        <taxon>Eukaryota</taxon>
        <taxon>Fungi</taxon>
        <taxon>Dikarya</taxon>
        <taxon>Ascomycota</taxon>
        <taxon>Pezizomycotina</taxon>
        <taxon>Dothideomycetes</taxon>
        <taxon>Pleosporomycetidae</taxon>
        <taxon>Pleosporales</taxon>
        <taxon>Pleosporineae</taxon>
        <taxon>Pleosporaceae</taxon>
        <taxon>Curvularia</taxon>
    </lineage>
</organism>
<dbReference type="Pfam" id="PF16010">
    <property type="entry name" value="CDH-cyt"/>
    <property type="match status" value="1"/>
</dbReference>
<dbReference type="VEuPathDB" id="FungiDB:yc1106_04070"/>
<evidence type="ECO:0000313" key="6">
    <source>
        <dbReference type="Proteomes" id="UP001056012"/>
    </source>
</evidence>
<feature type="region of interest" description="Disordered" evidence="1">
    <location>
        <begin position="221"/>
        <end position="251"/>
    </location>
</feature>
<dbReference type="SUPFAM" id="SSF49344">
    <property type="entry name" value="CBD9-like"/>
    <property type="match status" value="1"/>
</dbReference>
<keyword evidence="6" id="KW-1185">Reference proteome</keyword>
<evidence type="ECO:0000313" key="5">
    <source>
        <dbReference type="EMBL" id="USP76796.1"/>
    </source>
</evidence>
<dbReference type="Gene3D" id="2.60.40.1210">
    <property type="entry name" value="Cellobiose dehydrogenase, cytochrome domain"/>
    <property type="match status" value="1"/>
</dbReference>
<dbReference type="Proteomes" id="UP001056012">
    <property type="component" value="Chromosome 3"/>
</dbReference>
<feature type="domain" description="Pyrroloquinoline quinone-dependent pyranose dehydrogenase beta-propeller" evidence="4">
    <location>
        <begin position="268"/>
        <end position="656"/>
    </location>
</feature>